<reference evidence="3" key="1">
    <citation type="journal article" date="2014" name="Genome Announc.">
        <title>Genome sequence of the yeast Cyberlindnera fabianii (Hansenula fabianii).</title>
        <authorList>
            <person name="Freel K.C."/>
            <person name="Sarilar V."/>
            <person name="Neuveglise C."/>
            <person name="Devillers H."/>
            <person name="Friedrich A."/>
            <person name="Schacherer J."/>
        </authorList>
    </citation>
    <scope>NUCLEOTIDE SEQUENCE</scope>
    <source>
        <strain evidence="3">YJS4271</strain>
    </source>
</reference>
<feature type="region of interest" description="Disordered" evidence="2">
    <location>
        <begin position="178"/>
        <end position="197"/>
    </location>
</feature>
<organism evidence="3">
    <name type="scientific">Cyberlindnera fabianii</name>
    <name type="common">Yeast</name>
    <name type="synonym">Hansenula fabianii</name>
    <dbReference type="NCBI Taxonomy" id="36022"/>
    <lineage>
        <taxon>Eukaryota</taxon>
        <taxon>Fungi</taxon>
        <taxon>Dikarya</taxon>
        <taxon>Ascomycota</taxon>
        <taxon>Saccharomycotina</taxon>
        <taxon>Saccharomycetes</taxon>
        <taxon>Phaffomycetales</taxon>
        <taxon>Phaffomycetaceae</taxon>
        <taxon>Cyberlindnera</taxon>
    </lineage>
</organism>
<protein>
    <submittedName>
        <fullName evidence="3">CYFA0S11e01618g1_1</fullName>
    </submittedName>
</protein>
<feature type="compositionally biased region" description="Polar residues" evidence="2">
    <location>
        <begin position="245"/>
        <end position="259"/>
    </location>
</feature>
<evidence type="ECO:0000313" key="3">
    <source>
        <dbReference type="EMBL" id="CDR43212.1"/>
    </source>
</evidence>
<dbReference type="VEuPathDB" id="FungiDB:BON22_2880"/>
<dbReference type="PhylomeDB" id="A0A061AZX2"/>
<accession>A0A061AZX2</accession>
<dbReference type="AlphaFoldDB" id="A0A061AZX2"/>
<sequence>MDFRARNTHDLQHAKTVCAACNIPNVSLVKVDARLPDEIKPFFIPFPTQVEQLFAAAKFQYCGMVEKVQYQASVVNQLVEKVNKQKELLGRAKEKISQISEMESRIKELERENKMLRSNQTSARSKYYQPKQLPRTVDLTGDVSFEEVHESPPKKRLMNKSFINQVKQSSHQKKVEAFSHFKYSPRNENDSHGSTMNLTKGKIAESTNILRCSPLPHHHVAPRGAKLGTGRSHPPLSPLTLSSHRIGNTALSHGSGASNSLTSRSDEFILAIKGQQLPHSQLRAGKSRAATSQLAQRLSSHMKVGGLARAPASVGMRPVSSFHNPILLLRRK</sequence>
<evidence type="ECO:0000256" key="1">
    <source>
        <dbReference type="SAM" id="Coils"/>
    </source>
</evidence>
<evidence type="ECO:0000256" key="2">
    <source>
        <dbReference type="SAM" id="MobiDB-lite"/>
    </source>
</evidence>
<feature type="compositionally biased region" description="Basic and acidic residues" evidence="2">
    <location>
        <begin position="178"/>
        <end position="191"/>
    </location>
</feature>
<proteinExistence type="predicted"/>
<feature type="coiled-coil region" evidence="1">
    <location>
        <begin position="75"/>
        <end position="126"/>
    </location>
</feature>
<gene>
    <name evidence="3" type="ORF">CYFA0S_11e01618g</name>
</gene>
<keyword evidence="1" id="KW-0175">Coiled coil</keyword>
<dbReference type="EMBL" id="LK052896">
    <property type="protein sequence ID" value="CDR43212.1"/>
    <property type="molecule type" value="Genomic_DNA"/>
</dbReference>
<dbReference type="OrthoDB" id="2535391at2759"/>
<name>A0A061AZX2_CYBFA</name>
<feature type="region of interest" description="Disordered" evidence="2">
    <location>
        <begin position="214"/>
        <end position="259"/>
    </location>
</feature>